<dbReference type="Pfam" id="PF09335">
    <property type="entry name" value="VTT_dom"/>
    <property type="match status" value="1"/>
</dbReference>
<keyword evidence="6 7" id="KW-0472">Membrane</keyword>
<sequence>MGIIDNIFTLLIPWFSTYGLLIIFVVMLLETIWIPMPGEFILPFAGYMVLVNQLVFVEVMFVAITGCLIGSSIAYFIGYAYGRMTANYFLGKRRKLAISFIKTTRWFQSYGETTVIWGRSMPLIRISISYVAGMFKMNYLKFLSYSFLGWTLWCTILLSIGLFLGEKWENIISYLPILTGIILFIIIVIVSRIFYTSYYLNHKAKK</sequence>
<evidence type="ECO:0000256" key="5">
    <source>
        <dbReference type="ARBA" id="ARBA00022989"/>
    </source>
</evidence>
<keyword evidence="10" id="KW-1185">Reference proteome</keyword>
<comment type="subcellular location">
    <subcellularLocation>
        <location evidence="1">Cell membrane</location>
        <topology evidence="1">Multi-pass membrane protein</topology>
    </subcellularLocation>
</comment>
<feature type="transmembrane region" description="Helical" evidence="7">
    <location>
        <begin position="142"/>
        <end position="165"/>
    </location>
</feature>
<comment type="caution">
    <text evidence="9">The sequence shown here is derived from an EMBL/GenBank/DDBJ whole genome shotgun (WGS) entry which is preliminary data.</text>
</comment>
<evidence type="ECO:0000256" key="7">
    <source>
        <dbReference type="SAM" id="Phobius"/>
    </source>
</evidence>
<keyword evidence="4 7" id="KW-0812">Transmembrane</keyword>
<accession>A0A1E5L3W9</accession>
<dbReference type="AlphaFoldDB" id="A0A1E5L3W9"/>
<dbReference type="Proteomes" id="UP000095255">
    <property type="component" value="Unassembled WGS sequence"/>
</dbReference>
<proteinExistence type="inferred from homology"/>
<dbReference type="STRING" id="1390249.BHU72_08370"/>
<evidence type="ECO:0000256" key="3">
    <source>
        <dbReference type="ARBA" id="ARBA00022475"/>
    </source>
</evidence>
<evidence type="ECO:0000256" key="2">
    <source>
        <dbReference type="ARBA" id="ARBA00010792"/>
    </source>
</evidence>
<keyword evidence="5 7" id="KW-1133">Transmembrane helix</keyword>
<feature type="transmembrane region" description="Helical" evidence="7">
    <location>
        <begin position="7"/>
        <end position="34"/>
    </location>
</feature>
<dbReference type="RefSeq" id="WP_069702931.1">
    <property type="nucleotide sequence ID" value="NZ_MJAT01000036.1"/>
</dbReference>
<evidence type="ECO:0000256" key="1">
    <source>
        <dbReference type="ARBA" id="ARBA00004651"/>
    </source>
</evidence>
<dbReference type="PANTHER" id="PTHR42709:SF6">
    <property type="entry name" value="UNDECAPRENYL PHOSPHATE TRANSPORTER A"/>
    <property type="match status" value="1"/>
</dbReference>
<reference evidence="9 10" key="1">
    <citation type="submission" date="2016-09" db="EMBL/GenBank/DDBJ databases">
        <title>Desulfuribacillus arsenicus sp. nov., an obligately anaerobic, dissimilatory arsenic- and antimonate-reducing bacterium isolated from anoxic sediments.</title>
        <authorList>
            <person name="Abin C.A."/>
            <person name="Hollibaugh J.T."/>
        </authorList>
    </citation>
    <scope>NUCLEOTIDE SEQUENCE [LARGE SCALE GENOMIC DNA]</scope>
    <source>
        <strain evidence="9 10">MLFW-2</strain>
    </source>
</reference>
<dbReference type="InterPro" id="IPR051311">
    <property type="entry name" value="DedA_domain"/>
</dbReference>
<protein>
    <recommendedName>
        <fullName evidence="8">VTT domain-containing protein</fullName>
    </recommendedName>
</protein>
<dbReference type="InterPro" id="IPR032816">
    <property type="entry name" value="VTT_dom"/>
</dbReference>
<dbReference type="EMBL" id="MJAT01000036">
    <property type="protein sequence ID" value="OEH84832.1"/>
    <property type="molecule type" value="Genomic_DNA"/>
</dbReference>
<feature type="transmembrane region" description="Helical" evidence="7">
    <location>
        <begin position="171"/>
        <end position="195"/>
    </location>
</feature>
<evidence type="ECO:0000259" key="8">
    <source>
        <dbReference type="Pfam" id="PF09335"/>
    </source>
</evidence>
<comment type="similarity">
    <text evidence="2">Belongs to the DedA family.</text>
</comment>
<dbReference type="GO" id="GO:0005886">
    <property type="term" value="C:plasma membrane"/>
    <property type="evidence" value="ECO:0007669"/>
    <property type="project" value="UniProtKB-SubCell"/>
</dbReference>
<feature type="domain" description="VTT" evidence="8">
    <location>
        <begin position="37"/>
        <end position="161"/>
    </location>
</feature>
<dbReference type="PANTHER" id="PTHR42709">
    <property type="entry name" value="ALKALINE PHOSPHATASE LIKE PROTEIN"/>
    <property type="match status" value="1"/>
</dbReference>
<name>A0A1E5L3W9_9FIRM</name>
<evidence type="ECO:0000313" key="9">
    <source>
        <dbReference type="EMBL" id="OEH84832.1"/>
    </source>
</evidence>
<gene>
    <name evidence="9" type="ORF">BHU72_08370</name>
</gene>
<dbReference type="OrthoDB" id="9813426at2"/>
<evidence type="ECO:0000256" key="6">
    <source>
        <dbReference type="ARBA" id="ARBA00023136"/>
    </source>
</evidence>
<evidence type="ECO:0000256" key="4">
    <source>
        <dbReference type="ARBA" id="ARBA00022692"/>
    </source>
</evidence>
<organism evidence="9 10">
    <name type="scientific">Desulfuribacillus stibiiarsenatis</name>
    <dbReference type="NCBI Taxonomy" id="1390249"/>
    <lineage>
        <taxon>Bacteria</taxon>
        <taxon>Bacillati</taxon>
        <taxon>Bacillota</taxon>
        <taxon>Desulfuribacillia</taxon>
        <taxon>Desulfuribacillales</taxon>
        <taxon>Desulfuribacillaceae</taxon>
        <taxon>Desulfuribacillus</taxon>
    </lineage>
</organism>
<evidence type="ECO:0000313" key="10">
    <source>
        <dbReference type="Proteomes" id="UP000095255"/>
    </source>
</evidence>
<feature type="transmembrane region" description="Helical" evidence="7">
    <location>
        <begin position="54"/>
        <end position="77"/>
    </location>
</feature>
<keyword evidence="3" id="KW-1003">Cell membrane</keyword>